<keyword evidence="4" id="KW-0813">Transport</keyword>
<proteinExistence type="inferred from homology"/>
<dbReference type="PANTHER" id="PTHR42922:SF1">
    <property type="entry name" value="PHOSPHATE TRANSPORT SYSTEM PERMEASE PROTEIN PSTA"/>
    <property type="match status" value="1"/>
</dbReference>
<comment type="caution">
    <text evidence="10">Lacks conserved residue(s) required for the propagation of feature annotation.</text>
</comment>
<organism evidence="12 13">
    <name type="scientific">Actinacidiphila epipremni</name>
    <dbReference type="NCBI Taxonomy" id="2053013"/>
    <lineage>
        <taxon>Bacteria</taxon>
        <taxon>Bacillati</taxon>
        <taxon>Actinomycetota</taxon>
        <taxon>Actinomycetes</taxon>
        <taxon>Kitasatosporales</taxon>
        <taxon>Streptomycetaceae</taxon>
        <taxon>Actinacidiphila</taxon>
    </lineage>
</organism>
<dbReference type="RefSeq" id="WP_167984891.1">
    <property type="nucleotide sequence ID" value="NZ_JAATEJ010000018.1"/>
</dbReference>
<evidence type="ECO:0000256" key="10">
    <source>
        <dbReference type="RuleBase" id="RU363043"/>
    </source>
</evidence>
<protein>
    <recommendedName>
        <fullName evidence="10">Phosphate transport system permease protein PstA</fullName>
    </recommendedName>
</protein>
<evidence type="ECO:0000256" key="2">
    <source>
        <dbReference type="ARBA" id="ARBA00004651"/>
    </source>
</evidence>
<comment type="similarity">
    <text evidence="3 10">Belongs to the binding-protein-dependent transport system permease family. CysTW subfamily.</text>
</comment>
<name>A0ABX0ZQ44_9ACTN</name>
<evidence type="ECO:0000256" key="3">
    <source>
        <dbReference type="ARBA" id="ARBA00007069"/>
    </source>
</evidence>
<dbReference type="EMBL" id="JAATEJ010000018">
    <property type="protein sequence ID" value="NJP46025.1"/>
    <property type="molecule type" value="Genomic_DNA"/>
</dbReference>
<keyword evidence="9 10" id="KW-0472">Membrane</keyword>
<feature type="transmembrane region" description="Helical" evidence="10">
    <location>
        <begin position="108"/>
        <end position="133"/>
    </location>
</feature>
<accession>A0ABX0ZQ44</accession>
<dbReference type="PANTHER" id="PTHR42922">
    <property type="entry name" value="PHOSPHATE TRANSPORT SYSTEM PERMEASE PROTEIN PSTA"/>
    <property type="match status" value="1"/>
</dbReference>
<feature type="transmembrane region" description="Helical" evidence="10">
    <location>
        <begin position="77"/>
        <end position="96"/>
    </location>
</feature>
<evidence type="ECO:0000256" key="1">
    <source>
        <dbReference type="ARBA" id="ARBA00003510"/>
    </source>
</evidence>
<keyword evidence="6" id="KW-0592">Phosphate transport</keyword>
<dbReference type="NCBIfam" id="TIGR00974">
    <property type="entry name" value="3a0107s02c"/>
    <property type="match status" value="1"/>
</dbReference>
<dbReference type="InterPro" id="IPR005672">
    <property type="entry name" value="Phosphate_PstA"/>
</dbReference>
<dbReference type="Pfam" id="PF00528">
    <property type="entry name" value="BPD_transp_1"/>
    <property type="match status" value="1"/>
</dbReference>
<feature type="transmembrane region" description="Helical" evidence="10">
    <location>
        <begin position="139"/>
        <end position="156"/>
    </location>
</feature>
<dbReference type="CDD" id="cd06261">
    <property type="entry name" value="TM_PBP2"/>
    <property type="match status" value="1"/>
</dbReference>
<keyword evidence="8 10" id="KW-1133">Transmembrane helix</keyword>
<comment type="function">
    <text evidence="1">Part of the binding-protein-dependent transport system for phosphate; probably responsible for the translocation of the substrate across the membrane.</text>
</comment>
<keyword evidence="7 10" id="KW-0812">Transmembrane</keyword>
<dbReference type="Gene3D" id="1.10.3720.10">
    <property type="entry name" value="MetI-like"/>
    <property type="match status" value="1"/>
</dbReference>
<dbReference type="InterPro" id="IPR051408">
    <property type="entry name" value="Phosphate_transprt_permease"/>
</dbReference>
<gene>
    <name evidence="12" type="primary">pstA</name>
    <name evidence="12" type="ORF">HCN08_21835</name>
</gene>
<comment type="caution">
    <text evidence="12">The sequence shown here is derived from an EMBL/GenBank/DDBJ whole genome shotgun (WGS) entry which is preliminary data.</text>
</comment>
<evidence type="ECO:0000256" key="4">
    <source>
        <dbReference type="ARBA" id="ARBA00022448"/>
    </source>
</evidence>
<evidence type="ECO:0000313" key="13">
    <source>
        <dbReference type="Proteomes" id="UP000734511"/>
    </source>
</evidence>
<evidence type="ECO:0000256" key="6">
    <source>
        <dbReference type="ARBA" id="ARBA00022592"/>
    </source>
</evidence>
<feature type="transmembrane region" description="Helical" evidence="10">
    <location>
        <begin position="256"/>
        <end position="278"/>
    </location>
</feature>
<feature type="domain" description="ABC transmembrane type-1" evidence="11">
    <location>
        <begin position="70"/>
        <end position="274"/>
    </location>
</feature>
<evidence type="ECO:0000256" key="9">
    <source>
        <dbReference type="ARBA" id="ARBA00023136"/>
    </source>
</evidence>
<dbReference type="SUPFAM" id="SSF161098">
    <property type="entry name" value="MetI-like"/>
    <property type="match status" value="1"/>
</dbReference>
<keyword evidence="13" id="KW-1185">Reference proteome</keyword>
<dbReference type="PROSITE" id="PS50928">
    <property type="entry name" value="ABC_TM1"/>
    <property type="match status" value="1"/>
</dbReference>
<evidence type="ECO:0000256" key="7">
    <source>
        <dbReference type="ARBA" id="ARBA00022692"/>
    </source>
</evidence>
<sequence length="286" mass="30127">MARTSATRRARDAAARLLAAAAFAAAVLPLASILWLVAGNGAGRLDGVFLNNSMRNIAESDPGGGAYHAILGTLEQAGIATLAAVPLGVMVAVYLVEYGRGALARTVTFTVDVMMGLPSIIAGLFVLSLWILTFGFKDSGFAGSLALVILMLPMVIRSSEEMLKLVPDSLREAAYALGVPRWRTILRVVLPTALPGMVTGIMLGVARVMGETAPVLLVVGFTSSINANPFDGAQGSLPAFIYNEATQPYAPAVDRAWAGALTLILIIMLLNLAARLIAWWKRHGRA</sequence>
<feature type="transmembrane region" description="Helical" evidence="10">
    <location>
        <begin position="188"/>
        <end position="209"/>
    </location>
</feature>
<dbReference type="InterPro" id="IPR000515">
    <property type="entry name" value="MetI-like"/>
</dbReference>
<reference evidence="12 13" key="1">
    <citation type="submission" date="2020-03" db="EMBL/GenBank/DDBJ databases">
        <title>WGS of actinomycetes isolated from Thailand.</title>
        <authorList>
            <person name="Thawai C."/>
        </authorList>
    </citation>
    <scope>NUCLEOTIDE SEQUENCE [LARGE SCALE GENOMIC DNA]</scope>
    <source>
        <strain evidence="12 13">PRB2-1</strain>
    </source>
</reference>
<evidence type="ECO:0000313" key="12">
    <source>
        <dbReference type="EMBL" id="NJP46025.1"/>
    </source>
</evidence>
<dbReference type="InterPro" id="IPR035906">
    <property type="entry name" value="MetI-like_sf"/>
</dbReference>
<keyword evidence="5 10" id="KW-1003">Cell membrane</keyword>
<evidence type="ECO:0000259" key="11">
    <source>
        <dbReference type="PROSITE" id="PS50928"/>
    </source>
</evidence>
<dbReference type="Proteomes" id="UP000734511">
    <property type="component" value="Unassembled WGS sequence"/>
</dbReference>
<evidence type="ECO:0000256" key="8">
    <source>
        <dbReference type="ARBA" id="ARBA00022989"/>
    </source>
</evidence>
<evidence type="ECO:0000256" key="5">
    <source>
        <dbReference type="ARBA" id="ARBA00022475"/>
    </source>
</evidence>
<comment type="subcellular location">
    <subcellularLocation>
        <location evidence="2 10">Cell membrane</location>
        <topology evidence="2 10">Multi-pass membrane protein</topology>
    </subcellularLocation>
</comment>